<evidence type="ECO:0000313" key="1">
    <source>
        <dbReference type="EMBL" id="OGI76198.1"/>
    </source>
</evidence>
<reference evidence="1 2" key="1">
    <citation type="journal article" date="2016" name="Nat. Commun.">
        <title>Thousands of microbial genomes shed light on interconnected biogeochemical processes in an aquifer system.</title>
        <authorList>
            <person name="Anantharaman K."/>
            <person name="Brown C.T."/>
            <person name="Hug L.A."/>
            <person name="Sharon I."/>
            <person name="Castelle C.J."/>
            <person name="Probst A.J."/>
            <person name="Thomas B.C."/>
            <person name="Singh A."/>
            <person name="Wilkins M.J."/>
            <person name="Karaoz U."/>
            <person name="Brodie E.L."/>
            <person name="Williams K.H."/>
            <person name="Hubbard S.S."/>
            <person name="Banfield J.F."/>
        </authorList>
    </citation>
    <scope>NUCLEOTIDE SEQUENCE [LARGE SCALE GENOMIC DNA]</scope>
</reference>
<dbReference type="Proteomes" id="UP000179275">
    <property type="component" value="Unassembled WGS sequence"/>
</dbReference>
<comment type="caution">
    <text evidence="1">The sequence shown here is derived from an EMBL/GenBank/DDBJ whole genome shotgun (WGS) entry which is preliminary data.</text>
</comment>
<dbReference type="EMBL" id="MFUG01000007">
    <property type="protein sequence ID" value="OGI76198.1"/>
    <property type="molecule type" value="Genomic_DNA"/>
</dbReference>
<accession>A0A1F6W2N3</accession>
<gene>
    <name evidence="1" type="ORF">A3C67_03210</name>
</gene>
<dbReference type="AlphaFoldDB" id="A0A1F6W2N3"/>
<dbReference type="STRING" id="1801756.A3C67_03210"/>
<evidence type="ECO:0000313" key="2">
    <source>
        <dbReference type="Proteomes" id="UP000179275"/>
    </source>
</evidence>
<name>A0A1F6W2N3_9BACT</name>
<organism evidence="1 2">
    <name type="scientific">Candidatus Nomurabacteria bacterium RIFCSPHIGHO2_02_FULL_42_19</name>
    <dbReference type="NCBI Taxonomy" id="1801756"/>
    <lineage>
        <taxon>Bacteria</taxon>
        <taxon>Candidatus Nomuraibacteriota</taxon>
    </lineage>
</organism>
<proteinExistence type="predicted"/>
<sequence>MASVSFLAIPALGGSRAHQKGGADGPTETVAALEGRRPISIFALSFCPIFCYMEYHIASAFGQTKSKKSF</sequence>
<protein>
    <submittedName>
        <fullName evidence="1">Uncharacterized protein</fullName>
    </submittedName>
</protein>